<evidence type="ECO:0000256" key="5">
    <source>
        <dbReference type="SAM" id="Phobius"/>
    </source>
</evidence>
<reference evidence="7 8" key="1">
    <citation type="submission" date="2023-03" db="EMBL/GenBank/DDBJ databases">
        <title>Complete genome sequence of Tepidibacter sp. SWIR-1, isolated from a deep-sea hydrothermal vent.</title>
        <authorList>
            <person name="Li X."/>
        </authorList>
    </citation>
    <scope>NUCLEOTIDE SEQUENCE [LARGE SCALE GENOMIC DNA]</scope>
    <source>
        <strain evidence="7 8">SWIR-1</strain>
    </source>
</reference>
<protein>
    <submittedName>
        <fullName evidence="7">PIN/TRAM domain-containing protein</fullName>
    </submittedName>
</protein>
<dbReference type="Proteomes" id="UP001222800">
    <property type="component" value="Chromosome"/>
</dbReference>
<keyword evidence="8" id="KW-1185">Reference proteome</keyword>
<dbReference type="EMBL" id="CP120733">
    <property type="protein sequence ID" value="WFD10354.1"/>
    <property type="molecule type" value="Genomic_DNA"/>
</dbReference>
<keyword evidence="5" id="KW-0472">Membrane</keyword>
<name>A0ABY8EFJ0_9FIRM</name>
<dbReference type="SMART" id="SM00670">
    <property type="entry name" value="PINc"/>
    <property type="match status" value="1"/>
</dbReference>
<sequence>MINKIIKGIMSLIGITIGIGTYFSVVGAFPNLLPASQISIILGSMVSGLIMGFIFFLIAPWLIEEGKNIANFVETELSKVPPIEILIGSLGLIIGLFIAYLVSNLLLQIPVPILGTVLSVLVYILMAYIGIKISVRYKEDLFNITSIIKIPNTKDKSNSKKEVKDKPKLLDTSVIIDGRIADIAKTGFVEGKIVIPEFVLKELQHIADSSDDLKRVRGRRGLDILNKIQKELDIEVEITDKDIEEVKEVDIKLLKLAQIMGGKVVTNDFNLNKVAQFQGVEVLNINELANAVKPVVIPGEEMIVQVIKEGKESGQGVAYLDDGTMIVVDGGRKYIGETIDVLVTSVLQTAAGRMIFGKPKTAAEKSS</sequence>
<feature type="transmembrane region" description="Helical" evidence="5">
    <location>
        <begin position="12"/>
        <end position="32"/>
    </location>
</feature>
<feature type="transmembrane region" description="Helical" evidence="5">
    <location>
        <begin position="38"/>
        <end position="63"/>
    </location>
</feature>
<feature type="domain" description="TRAM" evidence="6">
    <location>
        <begin position="295"/>
        <end position="356"/>
    </location>
</feature>
<dbReference type="InterPro" id="IPR029060">
    <property type="entry name" value="PIN-like_dom_sf"/>
</dbReference>
<evidence type="ECO:0000256" key="1">
    <source>
        <dbReference type="ARBA" id="ARBA00001946"/>
    </source>
</evidence>
<keyword evidence="5" id="KW-1133">Transmembrane helix</keyword>
<accession>A0ABY8EFJ0</accession>
<evidence type="ECO:0000259" key="6">
    <source>
        <dbReference type="PROSITE" id="PS50926"/>
    </source>
</evidence>
<dbReference type="Pfam" id="PF01850">
    <property type="entry name" value="PIN"/>
    <property type="match status" value="1"/>
</dbReference>
<evidence type="ECO:0000313" key="8">
    <source>
        <dbReference type="Proteomes" id="UP001222800"/>
    </source>
</evidence>
<dbReference type="RefSeq" id="WP_277732329.1">
    <property type="nucleotide sequence ID" value="NZ_CP120733.1"/>
</dbReference>
<keyword evidence="3" id="KW-0378">Hydrolase</keyword>
<keyword evidence="5" id="KW-0812">Transmembrane</keyword>
<dbReference type="PANTHER" id="PTHR11603:SF147">
    <property type="entry name" value="MEMBRANE PROTEIN"/>
    <property type="match status" value="1"/>
</dbReference>
<feature type="transmembrane region" description="Helical" evidence="5">
    <location>
        <begin position="109"/>
        <end position="131"/>
    </location>
</feature>
<proteinExistence type="predicted"/>
<dbReference type="Gene3D" id="3.40.50.1010">
    <property type="entry name" value="5'-nuclease"/>
    <property type="match status" value="1"/>
</dbReference>
<evidence type="ECO:0000256" key="4">
    <source>
        <dbReference type="ARBA" id="ARBA00022842"/>
    </source>
</evidence>
<dbReference type="InterPro" id="IPR002792">
    <property type="entry name" value="TRAM_dom"/>
</dbReference>
<dbReference type="CDD" id="cd09877">
    <property type="entry name" value="PIN_YacL-like"/>
    <property type="match status" value="1"/>
</dbReference>
<dbReference type="InterPro" id="IPR052041">
    <property type="entry name" value="Nucleic_acid_metab_PIN/TRAM"/>
</dbReference>
<gene>
    <name evidence="7" type="ORF">P4S50_18990</name>
</gene>
<dbReference type="SUPFAM" id="SSF88723">
    <property type="entry name" value="PIN domain-like"/>
    <property type="match status" value="1"/>
</dbReference>
<dbReference type="PANTHER" id="PTHR11603">
    <property type="entry name" value="AAA FAMILY ATPASE"/>
    <property type="match status" value="1"/>
</dbReference>
<organism evidence="7 8">
    <name type="scientific">Tepidibacter hydrothermalis</name>
    <dbReference type="NCBI Taxonomy" id="3036126"/>
    <lineage>
        <taxon>Bacteria</taxon>
        <taxon>Bacillati</taxon>
        <taxon>Bacillota</taxon>
        <taxon>Clostridia</taxon>
        <taxon>Peptostreptococcales</taxon>
        <taxon>Peptostreptococcaceae</taxon>
        <taxon>Tepidibacter</taxon>
    </lineage>
</organism>
<comment type="cofactor">
    <cofactor evidence="1">
        <name>Mg(2+)</name>
        <dbReference type="ChEBI" id="CHEBI:18420"/>
    </cofactor>
</comment>
<evidence type="ECO:0000313" key="7">
    <source>
        <dbReference type="EMBL" id="WFD10354.1"/>
    </source>
</evidence>
<keyword evidence="2" id="KW-0540">Nuclease</keyword>
<dbReference type="InterPro" id="IPR002716">
    <property type="entry name" value="PIN_dom"/>
</dbReference>
<evidence type="ECO:0000256" key="2">
    <source>
        <dbReference type="ARBA" id="ARBA00022722"/>
    </source>
</evidence>
<evidence type="ECO:0000256" key="3">
    <source>
        <dbReference type="ARBA" id="ARBA00022801"/>
    </source>
</evidence>
<feature type="transmembrane region" description="Helical" evidence="5">
    <location>
        <begin position="83"/>
        <end position="103"/>
    </location>
</feature>
<dbReference type="Pfam" id="PF01938">
    <property type="entry name" value="TRAM"/>
    <property type="match status" value="1"/>
</dbReference>
<dbReference type="PROSITE" id="PS50926">
    <property type="entry name" value="TRAM"/>
    <property type="match status" value="1"/>
</dbReference>
<keyword evidence="4" id="KW-0460">Magnesium</keyword>